<sequence>MSKSSLKLARKWIKQADAVLVTASNGFAISEGVNLFTDNQNFRQALGNMVTKYRLPNLLSAFSYDYPHDVERFRMYGRVAEFYNYSYHASPVMQKLQGLLAGKDYLVWTSNTEGHFKQAGLPVLEVEGSWLEGICQNGDHVDLKNILHEIYQKDQAGTLTVADVPLCDICGGTVKLNLAGPDFQINQTQVDAFQNFITRNQNRKLLVLELGIGAHNQLIKAPSMQLVAGNHNSRYITINKGELNIPANLAARAIGFDADLSLALEELLTGNDLGAKIIPPQEVKGTPHEDTKLIKQIYPSYTANTLLVVSSIKKRGAWYLKL</sequence>
<dbReference type="EMBL" id="AZFH01000007">
    <property type="protein sequence ID" value="KRL84552.1"/>
    <property type="molecule type" value="Genomic_DNA"/>
</dbReference>
<dbReference type="STRING" id="1423740.FC36_GL000012"/>
<dbReference type="PATRIC" id="fig|1423740.3.peg.12"/>
<dbReference type="InterPro" id="IPR029035">
    <property type="entry name" value="DHS-like_NAD/FAD-binding_dom"/>
</dbReference>
<name>A0A0R1U091_9LACO</name>
<dbReference type="AlphaFoldDB" id="A0A0R1U091"/>
<comment type="caution">
    <text evidence="1">The sequence shown here is derived from an EMBL/GenBank/DDBJ whole genome shotgun (WGS) entry which is preliminary data.</text>
</comment>
<proteinExistence type="predicted"/>
<accession>A0A0R1U091</accession>
<organism evidence="1 2">
    <name type="scientific">Ligilactobacillus equi DSM 15833 = JCM 10991</name>
    <dbReference type="NCBI Taxonomy" id="1423740"/>
    <lineage>
        <taxon>Bacteria</taxon>
        <taxon>Bacillati</taxon>
        <taxon>Bacillota</taxon>
        <taxon>Bacilli</taxon>
        <taxon>Lactobacillales</taxon>
        <taxon>Lactobacillaceae</taxon>
        <taxon>Ligilactobacillus</taxon>
    </lineage>
</organism>
<reference evidence="1 2" key="1">
    <citation type="journal article" date="2015" name="Genome Announc.">
        <title>Expanding the biotechnology potential of lactobacilli through comparative genomics of 213 strains and associated genera.</title>
        <authorList>
            <person name="Sun Z."/>
            <person name="Harris H.M."/>
            <person name="McCann A."/>
            <person name="Guo C."/>
            <person name="Argimon S."/>
            <person name="Zhang W."/>
            <person name="Yang X."/>
            <person name="Jeffery I.B."/>
            <person name="Cooney J.C."/>
            <person name="Kagawa T.F."/>
            <person name="Liu W."/>
            <person name="Song Y."/>
            <person name="Salvetti E."/>
            <person name="Wrobel A."/>
            <person name="Rasinkangas P."/>
            <person name="Parkhill J."/>
            <person name="Rea M.C."/>
            <person name="O'Sullivan O."/>
            <person name="Ritari J."/>
            <person name="Douillard F.P."/>
            <person name="Paul Ross R."/>
            <person name="Yang R."/>
            <person name="Briner A.E."/>
            <person name="Felis G.E."/>
            <person name="de Vos W.M."/>
            <person name="Barrangou R."/>
            <person name="Klaenhammer T.R."/>
            <person name="Caufield P.W."/>
            <person name="Cui Y."/>
            <person name="Zhang H."/>
            <person name="O'Toole P.W."/>
        </authorList>
    </citation>
    <scope>NUCLEOTIDE SEQUENCE [LARGE SCALE GENOMIC DNA]</scope>
    <source>
        <strain evidence="1 2">DSM 15833</strain>
    </source>
</reference>
<dbReference type="SUPFAM" id="SSF52467">
    <property type="entry name" value="DHS-like NAD/FAD-binding domain"/>
    <property type="match status" value="1"/>
</dbReference>
<protein>
    <submittedName>
        <fullName evidence="1">Sir2 silent information regulator family NAD-dependent deacetylase</fullName>
    </submittedName>
</protein>
<evidence type="ECO:0000313" key="2">
    <source>
        <dbReference type="Proteomes" id="UP000051048"/>
    </source>
</evidence>
<dbReference type="RefSeq" id="WP_025021380.1">
    <property type="nucleotide sequence ID" value="NZ_AZFH01000007.1"/>
</dbReference>
<dbReference type="Proteomes" id="UP000051048">
    <property type="component" value="Unassembled WGS sequence"/>
</dbReference>
<evidence type="ECO:0000313" key="1">
    <source>
        <dbReference type="EMBL" id="KRL84552.1"/>
    </source>
</evidence>
<gene>
    <name evidence="1" type="ORF">FC36_GL000012</name>
</gene>